<dbReference type="InterPro" id="IPR029058">
    <property type="entry name" value="AB_hydrolase_fold"/>
</dbReference>
<dbReference type="SUPFAM" id="SSF53474">
    <property type="entry name" value="alpha/beta-Hydrolases"/>
    <property type="match status" value="1"/>
</dbReference>
<dbReference type="Pfam" id="PF01738">
    <property type="entry name" value="DLH"/>
    <property type="match status" value="1"/>
</dbReference>
<accession>A0ABT0K1T4</accession>
<dbReference type="PANTHER" id="PTHR22946:SF0">
    <property type="entry name" value="DIENELACTONE HYDROLASE DOMAIN-CONTAINING PROTEIN"/>
    <property type="match status" value="1"/>
</dbReference>
<organism evidence="3 4">
    <name type="scientific">Frankia umida</name>
    <dbReference type="NCBI Taxonomy" id="573489"/>
    <lineage>
        <taxon>Bacteria</taxon>
        <taxon>Bacillati</taxon>
        <taxon>Actinomycetota</taxon>
        <taxon>Actinomycetes</taxon>
        <taxon>Frankiales</taxon>
        <taxon>Frankiaceae</taxon>
        <taxon>Frankia</taxon>
    </lineage>
</organism>
<dbReference type="PANTHER" id="PTHR22946">
    <property type="entry name" value="DIENELACTONE HYDROLASE DOMAIN-CONTAINING PROTEIN-RELATED"/>
    <property type="match status" value="1"/>
</dbReference>
<dbReference type="GO" id="GO:0016787">
    <property type="term" value="F:hydrolase activity"/>
    <property type="evidence" value="ECO:0007669"/>
    <property type="project" value="UniProtKB-KW"/>
</dbReference>
<dbReference type="Proteomes" id="UP001201873">
    <property type="component" value="Unassembled WGS sequence"/>
</dbReference>
<keyword evidence="3" id="KW-0378">Hydrolase</keyword>
<dbReference type="InterPro" id="IPR050261">
    <property type="entry name" value="FrsA_esterase"/>
</dbReference>
<dbReference type="Gene3D" id="3.40.50.1820">
    <property type="entry name" value="alpha/beta hydrolase"/>
    <property type="match status" value="1"/>
</dbReference>
<keyword evidence="4" id="KW-1185">Reference proteome</keyword>
<dbReference type="InterPro" id="IPR002925">
    <property type="entry name" value="Dienelactn_hydro"/>
</dbReference>
<sequence>MRTQEIEYSYEDLRLIGEFAVDDARDDGPRPGVLVCHGGGGLTDHTRDWTRRLAAAGYAAFALDYYGGGGRSDTERSGDRYAGLLATPERQRALARAGLDVLLARPEVASGQVAAIGFCFGGTIALELARAGADLRAVVGFHAGLATRQPARPGAITGRVLVCLGAEDPIVPADQRLAFEQEMRTAEADWELRLYGGAEHGFTDPITDGIIPGVRYDQRTADRAWTAMINLFTEVFETRP</sequence>
<name>A0ABT0K1T4_9ACTN</name>
<evidence type="ECO:0000256" key="1">
    <source>
        <dbReference type="ARBA" id="ARBA00008645"/>
    </source>
</evidence>
<reference evidence="3 4" key="1">
    <citation type="submission" date="2022-04" db="EMBL/GenBank/DDBJ databases">
        <title>Genome diversity in the genus Frankia.</title>
        <authorList>
            <person name="Carlos-Shanley C."/>
            <person name="Hahn D."/>
        </authorList>
    </citation>
    <scope>NUCLEOTIDE SEQUENCE [LARGE SCALE GENOMIC DNA]</scope>
    <source>
        <strain evidence="3 4">Ag45/Mut15</strain>
    </source>
</reference>
<evidence type="ECO:0000259" key="2">
    <source>
        <dbReference type="Pfam" id="PF01738"/>
    </source>
</evidence>
<comment type="similarity">
    <text evidence="1">Belongs to the AB hydrolase superfamily.</text>
</comment>
<evidence type="ECO:0000313" key="3">
    <source>
        <dbReference type="EMBL" id="MCK9877766.1"/>
    </source>
</evidence>
<dbReference type="EMBL" id="JALKFT010000021">
    <property type="protein sequence ID" value="MCK9877766.1"/>
    <property type="molecule type" value="Genomic_DNA"/>
</dbReference>
<protein>
    <submittedName>
        <fullName evidence="3">Dienelactone hydrolase family protein</fullName>
    </submittedName>
</protein>
<comment type="caution">
    <text evidence="3">The sequence shown here is derived from an EMBL/GenBank/DDBJ whole genome shotgun (WGS) entry which is preliminary data.</text>
</comment>
<feature type="domain" description="Dienelactone hydrolase" evidence="2">
    <location>
        <begin position="28"/>
        <end position="235"/>
    </location>
</feature>
<gene>
    <name evidence="3" type="ORF">MXD59_18635</name>
</gene>
<proteinExistence type="inferred from homology"/>
<evidence type="ECO:0000313" key="4">
    <source>
        <dbReference type="Proteomes" id="UP001201873"/>
    </source>
</evidence>